<evidence type="ECO:0000313" key="2">
    <source>
        <dbReference type="EMBL" id="KAK3245213.1"/>
    </source>
</evidence>
<evidence type="ECO:0000256" key="1">
    <source>
        <dbReference type="SAM" id="MobiDB-lite"/>
    </source>
</evidence>
<organism evidence="2 3">
    <name type="scientific">Cymbomonas tetramitiformis</name>
    <dbReference type="NCBI Taxonomy" id="36881"/>
    <lineage>
        <taxon>Eukaryota</taxon>
        <taxon>Viridiplantae</taxon>
        <taxon>Chlorophyta</taxon>
        <taxon>Pyramimonadophyceae</taxon>
        <taxon>Pyramimonadales</taxon>
        <taxon>Pyramimonadaceae</taxon>
        <taxon>Cymbomonas</taxon>
    </lineage>
</organism>
<dbReference type="AlphaFoldDB" id="A0AAE0EYJ0"/>
<evidence type="ECO:0000313" key="3">
    <source>
        <dbReference type="Proteomes" id="UP001190700"/>
    </source>
</evidence>
<feature type="compositionally biased region" description="Polar residues" evidence="1">
    <location>
        <begin position="284"/>
        <end position="296"/>
    </location>
</feature>
<feature type="region of interest" description="Disordered" evidence="1">
    <location>
        <begin position="238"/>
        <end position="297"/>
    </location>
</feature>
<protein>
    <submittedName>
        <fullName evidence="2">Uncharacterized protein</fullName>
    </submittedName>
</protein>
<name>A0AAE0EYJ0_9CHLO</name>
<dbReference type="Proteomes" id="UP001190700">
    <property type="component" value="Unassembled WGS sequence"/>
</dbReference>
<reference evidence="2 3" key="1">
    <citation type="journal article" date="2015" name="Genome Biol. Evol.">
        <title>Comparative Genomics of a Bacterivorous Green Alga Reveals Evolutionary Causalities and Consequences of Phago-Mixotrophic Mode of Nutrition.</title>
        <authorList>
            <person name="Burns J.A."/>
            <person name="Paasch A."/>
            <person name="Narechania A."/>
            <person name="Kim E."/>
        </authorList>
    </citation>
    <scope>NUCLEOTIDE SEQUENCE [LARGE SCALE GENOMIC DNA]</scope>
    <source>
        <strain evidence="2 3">PLY_AMNH</strain>
    </source>
</reference>
<sequence>MIRVQHLWEEGPLLPVELGHMREMLAPAAPHTKQAIDKINTRQGTALPLRDGVHWRVALLGKGPKGQHKLWAYDPRAGHYKKVDRAAKRMHNELRTWAAHLTAATGHKIQVEQMAGRQQSKNDDHSCGVSVAMACDAWTHFQRSECQESCQAHFQIHMTKWGPTYRATAKAYRMHLQGRVRTHTADHTATDVELEGGTCHTKGTIDDIQEGATQETSTTPPGPNCARQPDLWGWLLDREQGTPPEAQGQSEEPPNVHVATRPGEAHVHTEPTPNGKAADRQEHTATQTHQDASKSWLSAKPKRLDIIGDDELNLLTWNIAGQKAACVDPTESPRKEANANTGVQVIVLTEVKAAHDSVLRSFGDMGYTAVGTQAATTGPRKEAREEGARGGVVALLQQPYEYPHNYSAQPTPWLQG</sequence>
<gene>
    <name evidence="2" type="ORF">CYMTET_45209</name>
</gene>
<comment type="caution">
    <text evidence="2">The sequence shown here is derived from an EMBL/GenBank/DDBJ whole genome shotgun (WGS) entry which is preliminary data.</text>
</comment>
<accession>A0AAE0EYJ0</accession>
<dbReference type="EMBL" id="LGRX02030904">
    <property type="protein sequence ID" value="KAK3245213.1"/>
    <property type="molecule type" value="Genomic_DNA"/>
</dbReference>
<proteinExistence type="predicted"/>
<keyword evidence="3" id="KW-1185">Reference proteome</keyword>